<keyword evidence="5 6" id="KW-0349">Heme</keyword>
<evidence type="ECO:0000256" key="1">
    <source>
        <dbReference type="ARBA" id="ARBA00001971"/>
    </source>
</evidence>
<keyword evidence="4 5" id="KW-0408">Iron</keyword>
<sequence length="514" mass="57500">MDTILGAISSWTILTTVFTLTLLYLLASILLTKLRPGLRSLPGPFLASISNIPRVYSCYKGHQMLYHISLHQKYGPFVRIGPNHVSFSDPSLIPQIYSISSKFTKSAFYNVFDIKTPAGPMPTIFSVRDEGVHKTFKRPVAGAYAMSALRELEPMNDECSAIFMEKMEERVGRDVDLGVWVHWYAWDTITSITFSNRLGFMANERDMHSIIAAINGRLFYNSIVGQVPYLHRFLFGNPVVAYLATFIPSLALLNSSRYIVDFTAQQLARYQNPSKESNVPDCQDMLSRFKRFKDGDMVMSDSELLSHASGNVLAGSDTTAASLRSIFYYLCRTPSAHAALLAEIDAADARGALSDPITFAEAQGLPYLQAVIKEALRMHPAVGLLLERVVPAGGFTLPNGVHLSAGTVIGMNPWVAARDETVYGSDAGTFRPERWVEQGEEKLKAMERNFLAFGSGTRTCLGKNVSLLEMSKLVPQVLRRFGFELTNPEREWVMQDYWFVQQKGLICKVKRREK</sequence>
<keyword evidence="6" id="KW-0503">Monooxygenase</keyword>
<proteinExistence type="inferred from homology"/>
<dbReference type="PANTHER" id="PTHR24305">
    <property type="entry name" value="CYTOCHROME P450"/>
    <property type="match status" value="1"/>
</dbReference>
<feature type="binding site" description="axial binding residue" evidence="5">
    <location>
        <position position="460"/>
    </location>
    <ligand>
        <name>heme</name>
        <dbReference type="ChEBI" id="CHEBI:30413"/>
    </ligand>
    <ligandPart>
        <name>Fe</name>
        <dbReference type="ChEBI" id="CHEBI:18248"/>
    </ligandPart>
</feature>
<dbReference type="PROSITE" id="PS00086">
    <property type="entry name" value="CYTOCHROME_P450"/>
    <property type="match status" value="1"/>
</dbReference>
<keyword evidence="3 5" id="KW-0479">Metal-binding</keyword>
<evidence type="ECO:0000256" key="5">
    <source>
        <dbReference type="PIRSR" id="PIRSR602401-1"/>
    </source>
</evidence>
<protein>
    <recommendedName>
        <fullName evidence="10">Cytochrome P450</fullName>
    </recommendedName>
</protein>
<evidence type="ECO:0000256" key="7">
    <source>
        <dbReference type="SAM" id="Phobius"/>
    </source>
</evidence>
<dbReference type="Pfam" id="PF00067">
    <property type="entry name" value="p450"/>
    <property type="match status" value="1"/>
</dbReference>
<evidence type="ECO:0000313" key="8">
    <source>
        <dbReference type="EMBL" id="KAK3056891.1"/>
    </source>
</evidence>
<evidence type="ECO:0000256" key="4">
    <source>
        <dbReference type="ARBA" id="ARBA00023004"/>
    </source>
</evidence>
<dbReference type="PRINTS" id="PR00385">
    <property type="entry name" value="P450"/>
</dbReference>
<dbReference type="EMBL" id="JAWDJX010000004">
    <property type="protein sequence ID" value="KAK3056891.1"/>
    <property type="molecule type" value="Genomic_DNA"/>
</dbReference>
<name>A0AAJ0GG39_9PEZI</name>
<evidence type="ECO:0000313" key="9">
    <source>
        <dbReference type="Proteomes" id="UP001271007"/>
    </source>
</evidence>
<reference evidence="8" key="1">
    <citation type="submission" date="2023-04" db="EMBL/GenBank/DDBJ databases">
        <title>Black Yeasts Isolated from many extreme environments.</title>
        <authorList>
            <person name="Coleine C."/>
            <person name="Stajich J.E."/>
            <person name="Selbmann L."/>
        </authorList>
    </citation>
    <scope>NUCLEOTIDE SEQUENCE</scope>
    <source>
        <strain evidence="8">CCFEE 5312</strain>
    </source>
</reference>
<evidence type="ECO:0000256" key="2">
    <source>
        <dbReference type="ARBA" id="ARBA00010617"/>
    </source>
</evidence>
<dbReference type="Gene3D" id="1.10.630.10">
    <property type="entry name" value="Cytochrome P450"/>
    <property type="match status" value="1"/>
</dbReference>
<dbReference type="GO" id="GO:0020037">
    <property type="term" value="F:heme binding"/>
    <property type="evidence" value="ECO:0007669"/>
    <property type="project" value="InterPro"/>
</dbReference>
<keyword evidence="7" id="KW-0812">Transmembrane</keyword>
<keyword evidence="7" id="KW-1133">Transmembrane helix</keyword>
<keyword evidence="9" id="KW-1185">Reference proteome</keyword>
<dbReference type="SUPFAM" id="SSF48264">
    <property type="entry name" value="Cytochrome P450"/>
    <property type="match status" value="1"/>
</dbReference>
<dbReference type="PANTHER" id="PTHR24305:SF232">
    <property type="entry name" value="P450, PUTATIVE (EUROFUNG)-RELATED"/>
    <property type="match status" value="1"/>
</dbReference>
<dbReference type="PRINTS" id="PR00463">
    <property type="entry name" value="EP450I"/>
</dbReference>
<dbReference type="InterPro" id="IPR036396">
    <property type="entry name" value="Cyt_P450_sf"/>
</dbReference>
<dbReference type="CDD" id="cd11060">
    <property type="entry name" value="CYP57A1-like"/>
    <property type="match status" value="1"/>
</dbReference>
<comment type="caution">
    <text evidence="8">The sequence shown here is derived from an EMBL/GenBank/DDBJ whole genome shotgun (WGS) entry which is preliminary data.</text>
</comment>
<dbReference type="InterPro" id="IPR050121">
    <property type="entry name" value="Cytochrome_P450_monoxygenase"/>
</dbReference>
<dbReference type="GO" id="GO:0004497">
    <property type="term" value="F:monooxygenase activity"/>
    <property type="evidence" value="ECO:0007669"/>
    <property type="project" value="UniProtKB-KW"/>
</dbReference>
<dbReference type="GO" id="GO:0005506">
    <property type="term" value="F:iron ion binding"/>
    <property type="evidence" value="ECO:0007669"/>
    <property type="project" value="InterPro"/>
</dbReference>
<evidence type="ECO:0008006" key="10">
    <source>
        <dbReference type="Google" id="ProtNLM"/>
    </source>
</evidence>
<dbReference type="InterPro" id="IPR001128">
    <property type="entry name" value="Cyt_P450"/>
</dbReference>
<accession>A0AAJ0GG39</accession>
<dbReference type="AlphaFoldDB" id="A0AAJ0GG39"/>
<dbReference type="FunFam" id="1.10.630.10:FF:000050">
    <property type="entry name" value="Cytochrome P450 monooxygenase"/>
    <property type="match status" value="1"/>
</dbReference>
<gene>
    <name evidence="8" type="ORF">LTR09_001929</name>
</gene>
<dbReference type="GO" id="GO:0016705">
    <property type="term" value="F:oxidoreductase activity, acting on paired donors, with incorporation or reduction of molecular oxygen"/>
    <property type="evidence" value="ECO:0007669"/>
    <property type="project" value="InterPro"/>
</dbReference>
<dbReference type="Proteomes" id="UP001271007">
    <property type="component" value="Unassembled WGS sequence"/>
</dbReference>
<dbReference type="InterPro" id="IPR002401">
    <property type="entry name" value="Cyt_P450_E_grp-I"/>
</dbReference>
<comment type="similarity">
    <text evidence="2 6">Belongs to the cytochrome P450 family.</text>
</comment>
<dbReference type="InterPro" id="IPR017972">
    <property type="entry name" value="Cyt_P450_CS"/>
</dbReference>
<evidence type="ECO:0000256" key="3">
    <source>
        <dbReference type="ARBA" id="ARBA00022723"/>
    </source>
</evidence>
<organism evidence="8 9">
    <name type="scientific">Extremus antarcticus</name>
    <dbReference type="NCBI Taxonomy" id="702011"/>
    <lineage>
        <taxon>Eukaryota</taxon>
        <taxon>Fungi</taxon>
        <taxon>Dikarya</taxon>
        <taxon>Ascomycota</taxon>
        <taxon>Pezizomycotina</taxon>
        <taxon>Dothideomycetes</taxon>
        <taxon>Dothideomycetidae</taxon>
        <taxon>Mycosphaerellales</taxon>
        <taxon>Extremaceae</taxon>
        <taxon>Extremus</taxon>
    </lineage>
</organism>
<evidence type="ECO:0000256" key="6">
    <source>
        <dbReference type="RuleBase" id="RU000461"/>
    </source>
</evidence>
<comment type="cofactor">
    <cofactor evidence="1 5">
        <name>heme</name>
        <dbReference type="ChEBI" id="CHEBI:30413"/>
    </cofactor>
</comment>
<keyword evidence="6" id="KW-0560">Oxidoreductase</keyword>
<keyword evidence="7" id="KW-0472">Membrane</keyword>
<feature type="transmembrane region" description="Helical" evidence="7">
    <location>
        <begin position="12"/>
        <end position="31"/>
    </location>
</feature>